<protein>
    <recommendedName>
        <fullName evidence="5">Cytochrome c domain-containing protein</fullName>
    </recommendedName>
</protein>
<dbReference type="GO" id="GO:0009055">
    <property type="term" value="F:electron transfer activity"/>
    <property type="evidence" value="ECO:0007669"/>
    <property type="project" value="InterPro"/>
</dbReference>
<name>A0A437QK89_9PROT</name>
<gene>
    <name evidence="3" type="ORF">EOI86_18960</name>
</gene>
<keyword evidence="1" id="KW-0813">Transport</keyword>
<reference evidence="4" key="1">
    <citation type="submission" date="2019-01" db="EMBL/GenBank/DDBJ databases">
        <title>Gri0909 isolated from a small marine red alga.</title>
        <authorList>
            <person name="Kim J."/>
            <person name="Jeong S.E."/>
            <person name="Jeon C.O."/>
        </authorList>
    </citation>
    <scope>NUCLEOTIDE SEQUENCE [LARGE SCALE GENOMIC DNA]</scope>
    <source>
        <strain evidence="4">Gri0909</strain>
    </source>
</reference>
<evidence type="ECO:0000256" key="2">
    <source>
        <dbReference type="ARBA" id="ARBA00022982"/>
    </source>
</evidence>
<dbReference type="InterPro" id="IPR050597">
    <property type="entry name" value="Cytochrome_c_Oxidase_Subunit"/>
</dbReference>
<keyword evidence="2" id="KW-0249">Electron transport</keyword>
<evidence type="ECO:0008006" key="5">
    <source>
        <dbReference type="Google" id="ProtNLM"/>
    </source>
</evidence>
<keyword evidence="4" id="KW-1185">Reference proteome</keyword>
<proteinExistence type="predicted"/>
<comment type="caution">
    <text evidence="3">The sequence shown here is derived from an EMBL/GenBank/DDBJ whole genome shotgun (WGS) entry which is preliminary data.</text>
</comment>
<dbReference type="EMBL" id="SADE01000003">
    <property type="protein sequence ID" value="RVU34916.1"/>
    <property type="molecule type" value="Genomic_DNA"/>
</dbReference>
<evidence type="ECO:0000313" key="4">
    <source>
        <dbReference type="Proteomes" id="UP000287447"/>
    </source>
</evidence>
<dbReference type="OrthoDB" id="9808603at2"/>
<evidence type="ECO:0000256" key="1">
    <source>
        <dbReference type="ARBA" id="ARBA00022448"/>
    </source>
</evidence>
<organism evidence="3 4">
    <name type="scientific">Hwanghaeella grinnelliae</name>
    <dbReference type="NCBI Taxonomy" id="2500179"/>
    <lineage>
        <taxon>Bacteria</taxon>
        <taxon>Pseudomonadati</taxon>
        <taxon>Pseudomonadota</taxon>
        <taxon>Alphaproteobacteria</taxon>
        <taxon>Rhodospirillales</taxon>
        <taxon>Rhodospirillaceae</taxon>
        <taxon>Hwanghaeella</taxon>
    </lineage>
</organism>
<dbReference type="RefSeq" id="WP_127767193.1">
    <property type="nucleotide sequence ID" value="NZ_SADE01000003.1"/>
</dbReference>
<dbReference type="SUPFAM" id="SSF46626">
    <property type="entry name" value="Cytochrome c"/>
    <property type="match status" value="1"/>
</dbReference>
<sequence>MRTARVLVSDSRHALSALAAIAVLLAALIVFPRPAFPAPEKIPKVVGIYGCIQCHSLDGKITMPGVPRLAGQRRTYLSRQLNHFKLGEVIYDGEVVSARRHAVMNDLAKRLSTSQLRTIAHFYSIKSCQTNTAAAPAPPAGVERCEVCHGGVRANPWRDTPSLNAQDVTYLKRTIHNLWQARQGYKAGARRHHRMAEVMFIDADEPNLDAYAEYFAALPCGGK</sequence>
<accession>A0A437QK89</accession>
<evidence type="ECO:0000313" key="3">
    <source>
        <dbReference type="EMBL" id="RVU34916.1"/>
    </source>
</evidence>
<dbReference type="Proteomes" id="UP000287447">
    <property type="component" value="Unassembled WGS sequence"/>
</dbReference>
<dbReference type="InterPro" id="IPR036909">
    <property type="entry name" value="Cyt_c-like_dom_sf"/>
</dbReference>
<dbReference type="PANTHER" id="PTHR33751">
    <property type="entry name" value="CBB3-TYPE CYTOCHROME C OXIDASE SUBUNIT FIXP"/>
    <property type="match status" value="1"/>
</dbReference>
<dbReference type="Gene3D" id="1.10.760.10">
    <property type="entry name" value="Cytochrome c-like domain"/>
    <property type="match status" value="2"/>
</dbReference>
<dbReference type="PANTHER" id="PTHR33751:SF9">
    <property type="entry name" value="CYTOCHROME C4"/>
    <property type="match status" value="1"/>
</dbReference>
<dbReference type="GO" id="GO:0020037">
    <property type="term" value="F:heme binding"/>
    <property type="evidence" value="ECO:0007669"/>
    <property type="project" value="InterPro"/>
</dbReference>
<dbReference type="AlphaFoldDB" id="A0A437QK89"/>